<dbReference type="InterPro" id="IPR050817">
    <property type="entry name" value="DjlA_DnaK_co-chaperone"/>
</dbReference>
<evidence type="ECO:0000313" key="4">
    <source>
        <dbReference type="Proteomes" id="UP001642484"/>
    </source>
</evidence>
<sequence length="546" mass="63184">MARVGSFYGLLGVTTEATTEEIKLAFKRRALQVHPDKGGSKEAFHLVYQAFENLADPEARKRYDTQRATSASSKQKAKPKKSAQPEKRAAPPKPEHTSQASGTKQSETPRMFSHKLLTRLYELLKRLPREVRNDIIQKEFTQKQRMLFEKWIVNQREAETKRETEQAASMMLSSSSAAKQEAPTCHTGLEPPAQEQTIAANSSTLSLIPAQPRSWKKRKQKVEVRGVCKCTRGSGYTAQVGLDSLCILSRECDLPTAIEFLIILSSVKQRMQGSSQDAEAVFRSRLAEALEQSLAEHARSYDDLSPRFTIQHRISYFLGPNRYLRSPTIRSLQEVAKLRSRLAPFRECVLKPGQHSGAIIWRYGPSDLEGVWARIQEVVKEMWENTGEGRSAAQLRRMRALYKSRARVRSKHLQRWEQQHMGKNDKSARVRPRVKRKRQAIDKLLLVRNLLLRWHNALKKQEQMAECQRRKVLRQRKKEQTDRRRLEVLKRKRAREEQAANRLRREALRKRMKADLTMDEIFSRLDAKIGSSRFGWHRKFRAARSV</sequence>
<dbReference type="SUPFAM" id="SSF46565">
    <property type="entry name" value="Chaperone J-domain"/>
    <property type="match status" value="1"/>
</dbReference>
<accession>A0ABP0L768</accession>
<feature type="region of interest" description="Disordered" evidence="1">
    <location>
        <begin position="58"/>
        <end position="111"/>
    </location>
</feature>
<feature type="compositionally biased region" description="Basic and acidic residues" evidence="1">
    <location>
        <begin position="83"/>
        <end position="96"/>
    </location>
</feature>
<dbReference type="PROSITE" id="PS50076">
    <property type="entry name" value="DNAJ_2"/>
    <property type="match status" value="1"/>
</dbReference>
<dbReference type="InterPro" id="IPR001623">
    <property type="entry name" value="DnaJ_domain"/>
</dbReference>
<organism evidence="3 4">
    <name type="scientific">Durusdinium trenchii</name>
    <dbReference type="NCBI Taxonomy" id="1381693"/>
    <lineage>
        <taxon>Eukaryota</taxon>
        <taxon>Sar</taxon>
        <taxon>Alveolata</taxon>
        <taxon>Dinophyceae</taxon>
        <taxon>Suessiales</taxon>
        <taxon>Symbiodiniaceae</taxon>
        <taxon>Durusdinium</taxon>
    </lineage>
</organism>
<feature type="region of interest" description="Disordered" evidence="1">
    <location>
        <begin position="412"/>
        <end position="434"/>
    </location>
</feature>
<dbReference type="Pfam" id="PF00226">
    <property type="entry name" value="DnaJ"/>
    <property type="match status" value="1"/>
</dbReference>
<reference evidence="3 4" key="1">
    <citation type="submission" date="2024-02" db="EMBL/GenBank/DDBJ databases">
        <authorList>
            <person name="Chen Y."/>
            <person name="Shah S."/>
            <person name="Dougan E. K."/>
            <person name="Thang M."/>
            <person name="Chan C."/>
        </authorList>
    </citation>
    <scope>NUCLEOTIDE SEQUENCE [LARGE SCALE GENOMIC DNA]</scope>
</reference>
<dbReference type="PROSITE" id="PS00636">
    <property type="entry name" value="DNAJ_1"/>
    <property type="match status" value="1"/>
</dbReference>
<dbReference type="EMBL" id="CAXAMN010011336">
    <property type="protein sequence ID" value="CAK9035023.1"/>
    <property type="molecule type" value="Genomic_DNA"/>
</dbReference>
<dbReference type="CDD" id="cd06257">
    <property type="entry name" value="DnaJ"/>
    <property type="match status" value="1"/>
</dbReference>
<name>A0ABP0L768_9DINO</name>
<gene>
    <name evidence="3" type="ORF">CCMP2556_LOCUS19740</name>
</gene>
<dbReference type="Gene3D" id="1.10.287.110">
    <property type="entry name" value="DnaJ domain"/>
    <property type="match status" value="1"/>
</dbReference>
<evidence type="ECO:0000259" key="2">
    <source>
        <dbReference type="PROSITE" id="PS50076"/>
    </source>
</evidence>
<comment type="caution">
    <text evidence="3">The sequence shown here is derived from an EMBL/GenBank/DDBJ whole genome shotgun (WGS) entry which is preliminary data.</text>
</comment>
<dbReference type="Proteomes" id="UP001642484">
    <property type="component" value="Unassembled WGS sequence"/>
</dbReference>
<dbReference type="InterPro" id="IPR018253">
    <property type="entry name" value="DnaJ_domain_CS"/>
</dbReference>
<feature type="compositionally biased region" description="Polar residues" evidence="1">
    <location>
        <begin position="97"/>
        <end position="108"/>
    </location>
</feature>
<dbReference type="SMART" id="SM00271">
    <property type="entry name" value="DnaJ"/>
    <property type="match status" value="1"/>
</dbReference>
<protein>
    <recommendedName>
        <fullName evidence="2">J domain-containing protein</fullName>
    </recommendedName>
</protein>
<evidence type="ECO:0000256" key="1">
    <source>
        <dbReference type="SAM" id="MobiDB-lite"/>
    </source>
</evidence>
<dbReference type="InterPro" id="IPR036869">
    <property type="entry name" value="J_dom_sf"/>
</dbReference>
<proteinExistence type="predicted"/>
<keyword evidence="4" id="KW-1185">Reference proteome</keyword>
<feature type="domain" description="J" evidence="2">
    <location>
        <begin position="6"/>
        <end position="67"/>
    </location>
</feature>
<feature type="compositionally biased region" description="Basic and acidic residues" evidence="1">
    <location>
        <begin position="414"/>
        <end position="428"/>
    </location>
</feature>
<evidence type="ECO:0000313" key="3">
    <source>
        <dbReference type="EMBL" id="CAK9035023.1"/>
    </source>
</evidence>
<dbReference type="PANTHER" id="PTHR24074">
    <property type="entry name" value="CO-CHAPERONE PROTEIN DJLA"/>
    <property type="match status" value="1"/>
</dbReference>